<comment type="subcellular location">
    <subcellularLocation>
        <location evidence="1">Membrane</location>
        <topology evidence="1">Multi-pass membrane protein</topology>
    </subcellularLocation>
</comment>
<dbReference type="Pfam" id="PF13564">
    <property type="entry name" value="DoxX_2"/>
    <property type="match status" value="1"/>
</dbReference>
<sequence length="123" mass="12955">MNVFLWIAQAVLAALFAMSGLAKVAQPKAKLVGKYQWMEDFSQGAVRFIGLVEVLGALGVILPGATGIAPVLTPVAASGFAVLLVLAAALHIRRKEPSALGITGFLLALSVLVAWGRFGPYHW</sequence>
<evidence type="ECO:0000313" key="6">
    <source>
        <dbReference type="EMBL" id="MBO2443059.1"/>
    </source>
</evidence>
<evidence type="ECO:0000256" key="5">
    <source>
        <dbReference type="SAM" id="Phobius"/>
    </source>
</evidence>
<evidence type="ECO:0000256" key="3">
    <source>
        <dbReference type="ARBA" id="ARBA00022989"/>
    </source>
</evidence>
<feature type="transmembrane region" description="Helical" evidence="5">
    <location>
        <begin position="71"/>
        <end position="92"/>
    </location>
</feature>
<reference evidence="6 7" key="1">
    <citation type="submission" date="2021-03" db="EMBL/GenBank/DDBJ databases">
        <authorList>
            <person name="Kanchanasin P."/>
            <person name="Saeng-In P."/>
            <person name="Phongsopitanun W."/>
            <person name="Yuki M."/>
            <person name="Kudo T."/>
            <person name="Ohkuma M."/>
            <person name="Tanasupawat S."/>
        </authorList>
    </citation>
    <scope>NUCLEOTIDE SEQUENCE [LARGE SCALE GENOMIC DNA]</scope>
    <source>
        <strain evidence="6 7">L46</strain>
    </source>
</reference>
<dbReference type="RefSeq" id="WP_208271383.1">
    <property type="nucleotide sequence ID" value="NZ_BAAAGM010000052.1"/>
</dbReference>
<name>A0ABS3R9Z0_9ACTN</name>
<evidence type="ECO:0000256" key="4">
    <source>
        <dbReference type="ARBA" id="ARBA00023136"/>
    </source>
</evidence>
<accession>A0ABS3R9Z0</accession>
<gene>
    <name evidence="6" type="ORF">J4557_36580</name>
</gene>
<feature type="transmembrane region" description="Helical" evidence="5">
    <location>
        <begin position="99"/>
        <end position="118"/>
    </location>
</feature>
<evidence type="ECO:0000313" key="7">
    <source>
        <dbReference type="Proteomes" id="UP000666915"/>
    </source>
</evidence>
<protein>
    <submittedName>
        <fullName evidence="6">DoxX family protein</fullName>
    </submittedName>
</protein>
<keyword evidence="3 5" id="KW-1133">Transmembrane helix</keyword>
<comment type="caution">
    <text evidence="6">The sequence shown here is derived from an EMBL/GenBank/DDBJ whole genome shotgun (WGS) entry which is preliminary data.</text>
</comment>
<dbReference type="Proteomes" id="UP000666915">
    <property type="component" value="Unassembled WGS sequence"/>
</dbReference>
<feature type="transmembrane region" description="Helical" evidence="5">
    <location>
        <begin position="45"/>
        <end position="65"/>
    </location>
</feature>
<organism evidence="6 7">
    <name type="scientific">Actinomadura nitritigenes</name>
    <dbReference type="NCBI Taxonomy" id="134602"/>
    <lineage>
        <taxon>Bacteria</taxon>
        <taxon>Bacillati</taxon>
        <taxon>Actinomycetota</taxon>
        <taxon>Actinomycetes</taxon>
        <taxon>Streptosporangiales</taxon>
        <taxon>Thermomonosporaceae</taxon>
        <taxon>Actinomadura</taxon>
    </lineage>
</organism>
<keyword evidence="7" id="KW-1185">Reference proteome</keyword>
<keyword evidence="2 5" id="KW-0812">Transmembrane</keyword>
<proteinExistence type="predicted"/>
<feature type="transmembrane region" description="Helical" evidence="5">
    <location>
        <begin position="6"/>
        <end position="25"/>
    </location>
</feature>
<evidence type="ECO:0000256" key="2">
    <source>
        <dbReference type="ARBA" id="ARBA00022692"/>
    </source>
</evidence>
<dbReference type="InterPro" id="IPR032808">
    <property type="entry name" value="DoxX"/>
</dbReference>
<evidence type="ECO:0000256" key="1">
    <source>
        <dbReference type="ARBA" id="ARBA00004141"/>
    </source>
</evidence>
<dbReference type="EMBL" id="JAGEOK010000030">
    <property type="protein sequence ID" value="MBO2443059.1"/>
    <property type="molecule type" value="Genomic_DNA"/>
</dbReference>
<keyword evidence="4 5" id="KW-0472">Membrane</keyword>